<dbReference type="GeneID" id="101717634"/>
<gene>
    <name evidence="3" type="primary">Slf2</name>
</gene>
<feature type="compositionally biased region" description="Low complexity" evidence="1">
    <location>
        <begin position="22"/>
        <end position="42"/>
    </location>
</feature>
<feature type="region of interest" description="Disordered" evidence="1">
    <location>
        <begin position="1"/>
        <end position="42"/>
    </location>
</feature>
<name>A0AAX6RYS2_HETGA</name>
<protein>
    <submittedName>
        <fullName evidence="3">SMC5-SMC6 complex localization factor protein 2 isoform X5</fullName>
    </submittedName>
</protein>
<dbReference type="Proteomes" id="UP000694906">
    <property type="component" value="Unplaced"/>
</dbReference>
<sequence length="65" mass="7034">MTRRCMPARPGFPSSPAPGSSPPRCHLRPDGTAPAAAGKTAKSPGDRQYVIFVNILWILKITLKF</sequence>
<dbReference type="AlphaFoldDB" id="A0AAX6RYS2"/>
<evidence type="ECO:0000313" key="3">
    <source>
        <dbReference type="RefSeq" id="XP_021101270.1"/>
    </source>
</evidence>
<dbReference type="RefSeq" id="XP_021101270.1">
    <property type="nucleotide sequence ID" value="XM_021245611.1"/>
</dbReference>
<proteinExistence type="predicted"/>
<dbReference type="CTD" id="55719"/>
<accession>A0AAX6RYS2</accession>
<evidence type="ECO:0000313" key="2">
    <source>
        <dbReference type="Proteomes" id="UP000694906"/>
    </source>
</evidence>
<keyword evidence="2" id="KW-1185">Reference proteome</keyword>
<evidence type="ECO:0000256" key="1">
    <source>
        <dbReference type="SAM" id="MobiDB-lite"/>
    </source>
</evidence>
<organism evidence="2 3">
    <name type="scientific">Heterocephalus glaber</name>
    <name type="common">Naked mole rat</name>
    <dbReference type="NCBI Taxonomy" id="10181"/>
    <lineage>
        <taxon>Eukaryota</taxon>
        <taxon>Metazoa</taxon>
        <taxon>Chordata</taxon>
        <taxon>Craniata</taxon>
        <taxon>Vertebrata</taxon>
        <taxon>Euteleostomi</taxon>
        <taxon>Mammalia</taxon>
        <taxon>Eutheria</taxon>
        <taxon>Euarchontoglires</taxon>
        <taxon>Glires</taxon>
        <taxon>Rodentia</taxon>
        <taxon>Hystricomorpha</taxon>
        <taxon>Bathyergidae</taxon>
        <taxon>Heterocephalus</taxon>
    </lineage>
</organism>
<reference evidence="3" key="1">
    <citation type="submission" date="2025-08" db="UniProtKB">
        <authorList>
            <consortium name="RefSeq"/>
        </authorList>
    </citation>
    <scope>IDENTIFICATION</scope>
</reference>